<evidence type="ECO:0000313" key="2">
    <source>
        <dbReference type="Proteomes" id="UP000276834"/>
    </source>
</evidence>
<feature type="non-terminal residue" evidence="1">
    <location>
        <position position="122"/>
    </location>
</feature>
<dbReference type="EMBL" id="QUSF01000004">
    <property type="protein sequence ID" value="RLW10219.1"/>
    <property type="molecule type" value="Genomic_DNA"/>
</dbReference>
<keyword evidence="2" id="KW-1185">Reference proteome</keyword>
<reference evidence="1 2" key="1">
    <citation type="journal article" date="2018" name="Proc. R. Soc. B">
        <title>A non-coding region near Follistatin controls head colour polymorphism in the Gouldian finch.</title>
        <authorList>
            <person name="Toomey M.B."/>
            <person name="Marques C.I."/>
            <person name="Andrade P."/>
            <person name="Araujo P.M."/>
            <person name="Sabatino S."/>
            <person name="Gazda M.A."/>
            <person name="Afonso S."/>
            <person name="Lopes R.J."/>
            <person name="Corbo J.C."/>
            <person name="Carneiro M."/>
        </authorList>
    </citation>
    <scope>NUCLEOTIDE SEQUENCE [LARGE SCALE GENOMIC DNA]</scope>
    <source>
        <strain evidence="1">Red01</strain>
        <tissue evidence="1">Muscle</tissue>
    </source>
</reference>
<accession>A0A3L8SZN8</accession>
<dbReference type="AlphaFoldDB" id="A0A3L8SZN8"/>
<dbReference type="Proteomes" id="UP000276834">
    <property type="component" value="Unassembled WGS sequence"/>
</dbReference>
<protein>
    <submittedName>
        <fullName evidence="1">Uncharacterized protein</fullName>
    </submittedName>
</protein>
<name>A0A3L8SZN8_CHLGU</name>
<gene>
    <name evidence="1" type="ORF">DV515_00002295</name>
</gene>
<comment type="caution">
    <text evidence="1">The sequence shown here is derived from an EMBL/GenBank/DDBJ whole genome shotgun (WGS) entry which is preliminary data.</text>
</comment>
<sequence length="122" mass="13427">MIGSSCSWVTSTDSFGKPDWVLSSIGVLGSQERQQMLLENSSSNGDVEGYIFLLNTSRLPDRCEFSLQSPILPGSLDSCMLEMAICSQDAVPLLQRFTVEIRYVETNKNTVTSLRAGQEQNA</sequence>
<organism evidence="1 2">
    <name type="scientific">Chloebia gouldiae</name>
    <name type="common">Gouldian finch</name>
    <name type="synonym">Erythrura gouldiae</name>
    <dbReference type="NCBI Taxonomy" id="44316"/>
    <lineage>
        <taxon>Eukaryota</taxon>
        <taxon>Metazoa</taxon>
        <taxon>Chordata</taxon>
        <taxon>Craniata</taxon>
        <taxon>Vertebrata</taxon>
        <taxon>Euteleostomi</taxon>
        <taxon>Archelosauria</taxon>
        <taxon>Archosauria</taxon>
        <taxon>Dinosauria</taxon>
        <taxon>Saurischia</taxon>
        <taxon>Theropoda</taxon>
        <taxon>Coelurosauria</taxon>
        <taxon>Aves</taxon>
        <taxon>Neognathae</taxon>
        <taxon>Neoaves</taxon>
        <taxon>Telluraves</taxon>
        <taxon>Australaves</taxon>
        <taxon>Passeriformes</taxon>
        <taxon>Passeroidea</taxon>
        <taxon>Passeridae</taxon>
        <taxon>Chloebia</taxon>
    </lineage>
</organism>
<dbReference type="OrthoDB" id="9329466at2759"/>
<evidence type="ECO:0000313" key="1">
    <source>
        <dbReference type="EMBL" id="RLW10219.1"/>
    </source>
</evidence>
<proteinExistence type="predicted"/>